<sequence>MSAREAGVRRVSCGFAVGAGWLQHCATLPAREHWYGLASGVLLTGLVLVIAMRAGCDGRAASWIGSNLTPVPRGAESPANMSRVKPADRISLRASRALTWVRWLAVLSLSVCAGFAWAAWRAERRLSIELPLAFEGRDLRIEGCVVGLPVSTDDGLRVAFEIARGMPQSGRFPRRVLLHLHARTGVASVRPGESWRFAVRLRRVHRAVNFHAPLVEASMLERGFRATGYVRERPVPARLEPSRPALRCAARYWGVGLEALRFAVRERINAALAAAPHLGIVVALAIGDQSLISDADRQRFVRTGTGHLIAVSGLHVSLVAGALASLMSLAWRRLPGLAGRAPLWWATPRASAVAGAGAALAYAGLAGFGVPALRAFTMLATTAVATVAGRQLAASTVLAWALAVVVLVDPWAVLSAGFWLSFGAVAAILLATSGRFDARDRKEGVSGREASPPGSGVLRWLSGLRSTCRTASRTQWAVTIALVPLTLFWFAQIPLVGPLANAIAIPWASLIVTPLTLAGVVMPAPLDAWAWYVAHQALVVLMQVIGWLSAPAWAVLPLRAPDLLTLMLATVGALWWLTPPGWPLRAMAWILWLPLFAPDDARPESGEFRLTMFDVGQGTAVLVETYAHRLLFDTGPRYSADADAGRAIVLPALAAAAIGRLDRLVVSHADADHAGGAASLAKAIRIDSLRASLADDDPLWHGSPGPVGIDAADARRCRAGESWEWDGIRFAMLWPDAATVGRGEARNSASCVLHISNGRVAALLPGDIEAAQERALVETSPVALRADLLLAPHHGSRTSSTEPFLDAVAPRDAVFQVGYRNRFGHPHPAVAARYAARGTHLHRSDRDGAIRASSRHDRFVIERCRELHRRYWMGR</sequence>
<feature type="domain" description="Metallo-beta-lactamase" evidence="7">
    <location>
        <begin position="617"/>
        <end position="819"/>
    </location>
</feature>
<dbReference type="PANTHER" id="PTHR30619">
    <property type="entry name" value="DNA INTERNALIZATION/COMPETENCE PROTEIN COMEC/REC2"/>
    <property type="match status" value="1"/>
</dbReference>
<feature type="transmembrane region" description="Helical" evidence="6">
    <location>
        <begin position="100"/>
        <end position="120"/>
    </location>
</feature>
<proteinExistence type="predicted"/>
<dbReference type="InterPro" id="IPR001279">
    <property type="entry name" value="Metallo-B-lactamas"/>
</dbReference>
<dbReference type="Pfam" id="PF00753">
    <property type="entry name" value="Lactamase_B"/>
    <property type="match status" value="1"/>
</dbReference>
<feature type="transmembrane region" description="Helical" evidence="6">
    <location>
        <begin position="529"/>
        <end position="548"/>
    </location>
</feature>
<dbReference type="SMART" id="SM00849">
    <property type="entry name" value="Lactamase_B"/>
    <property type="match status" value="1"/>
</dbReference>
<keyword evidence="2" id="KW-1003">Cell membrane</keyword>
<feature type="transmembrane region" description="Helical" evidence="6">
    <location>
        <begin position="34"/>
        <end position="52"/>
    </location>
</feature>
<keyword evidence="4 6" id="KW-1133">Transmembrane helix</keyword>
<dbReference type="GO" id="GO:0030420">
    <property type="term" value="P:establishment of competence for transformation"/>
    <property type="evidence" value="ECO:0007669"/>
    <property type="project" value="InterPro"/>
</dbReference>
<keyword evidence="9" id="KW-1185">Reference proteome</keyword>
<keyword evidence="5 6" id="KW-0472">Membrane</keyword>
<evidence type="ECO:0000256" key="2">
    <source>
        <dbReference type="ARBA" id="ARBA00022475"/>
    </source>
</evidence>
<feature type="transmembrane region" description="Helical" evidence="6">
    <location>
        <begin position="476"/>
        <end position="497"/>
    </location>
</feature>
<evidence type="ECO:0000256" key="4">
    <source>
        <dbReference type="ARBA" id="ARBA00022989"/>
    </source>
</evidence>
<dbReference type="Proteomes" id="UP000494115">
    <property type="component" value="Unassembled WGS sequence"/>
</dbReference>
<dbReference type="InterPro" id="IPR025405">
    <property type="entry name" value="DUF4131"/>
</dbReference>
<evidence type="ECO:0000259" key="7">
    <source>
        <dbReference type="SMART" id="SM00849"/>
    </source>
</evidence>
<organism evidence="8 9">
    <name type="scientific">Pararobbsia alpina</name>
    <dbReference type="NCBI Taxonomy" id="621374"/>
    <lineage>
        <taxon>Bacteria</taxon>
        <taxon>Pseudomonadati</taxon>
        <taxon>Pseudomonadota</taxon>
        <taxon>Betaproteobacteria</taxon>
        <taxon>Burkholderiales</taxon>
        <taxon>Burkholderiaceae</taxon>
        <taxon>Pararobbsia</taxon>
    </lineage>
</organism>
<feature type="transmembrane region" description="Helical" evidence="6">
    <location>
        <begin position="411"/>
        <end position="432"/>
    </location>
</feature>
<dbReference type="InterPro" id="IPR004477">
    <property type="entry name" value="ComEC_N"/>
</dbReference>
<dbReference type="EMBL" id="CADIKM010000005">
    <property type="protein sequence ID" value="CAB3783177.1"/>
    <property type="molecule type" value="Genomic_DNA"/>
</dbReference>
<feature type="transmembrane region" description="Helical" evidence="6">
    <location>
        <begin position="382"/>
        <end position="405"/>
    </location>
</feature>
<dbReference type="Pfam" id="PF03772">
    <property type="entry name" value="Competence"/>
    <property type="match status" value="1"/>
</dbReference>
<dbReference type="PANTHER" id="PTHR30619:SF1">
    <property type="entry name" value="RECOMBINATION PROTEIN 2"/>
    <property type="match status" value="1"/>
</dbReference>
<evidence type="ECO:0000256" key="1">
    <source>
        <dbReference type="ARBA" id="ARBA00004651"/>
    </source>
</evidence>
<dbReference type="GO" id="GO:0005886">
    <property type="term" value="C:plasma membrane"/>
    <property type="evidence" value="ECO:0007669"/>
    <property type="project" value="UniProtKB-SubCell"/>
</dbReference>
<dbReference type="InterPro" id="IPR036866">
    <property type="entry name" value="RibonucZ/Hydroxyglut_hydro"/>
</dbReference>
<dbReference type="Gene3D" id="3.60.15.10">
    <property type="entry name" value="Ribonuclease Z/Hydroxyacylglutathione hydrolase-like"/>
    <property type="match status" value="1"/>
</dbReference>
<dbReference type="InterPro" id="IPR004797">
    <property type="entry name" value="Competence_ComEC/Rec2"/>
</dbReference>
<dbReference type="AlphaFoldDB" id="A0A6S7AZL5"/>
<evidence type="ECO:0000256" key="5">
    <source>
        <dbReference type="ARBA" id="ARBA00023136"/>
    </source>
</evidence>
<keyword evidence="3 6" id="KW-0812">Transmembrane</keyword>
<feature type="transmembrane region" description="Helical" evidence="6">
    <location>
        <begin position="503"/>
        <end position="522"/>
    </location>
</feature>
<evidence type="ECO:0000256" key="3">
    <source>
        <dbReference type="ARBA" id="ARBA00022692"/>
    </source>
</evidence>
<dbReference type="InterPro" id="IPR035681">
    <property type="entry name" value="ComA-like_MBL"/>
</dbReference>
<feature type="transmembrane region" description="Helical" evidence="6">
    <location>
        <begin position="308"/>
        <end position="331"/>
    </location>
</feature>
<evidence type="ECO:0000313" key="8">
    <source>
        <dbReference type="EMBL" id="CAB3783177.1"/>
    </source>
</evidence>
<dbReference type="CDD" id="cd07731">
    <property type="entry name" value="ComA-like_MBL-fold"/>
    <property type="match status" value="1"/>
</dbReference>
<dbReference type="NCBIfam" id="TIGR00360">
    <property type="entry name" value="ComEC_N-term"/>
    <property type="match status" value="1"/>
</dbReference>
<reference evidence="8 9" key="1">
    <citation type="submission" date="2020-04" db="EMBL/GenBank/DDBJ databases">
        <authorList>
            <person name="De Canck E."/>
        </authorList>
    </citation>
    <scope>NUCLEOTIDE SEQUENCE [LARGE SCALE GENOMIC DNA]</scope>
    <source>
        <strain evidence="8 9">LMG 28138</strain>
    </source>
</reference>
<comment type="subcellular location">
    <subcellularLocation>
        <location evidence="1">Cell membrane</location>
        <topology evidence="1">Multi-pass membrane protein</topology>
    </subcellularLocation>
</comment>
<gene>
    <name evidence="8" type="ORF">LMG28138_01587</name>
</gene>
<feature type="transmembrane region" description="Helical" evidence="6">
    <location>
        <begin position="351"/>
        <end position="370"/>
    </location>
</feature>
<accession>A0A6S7AZL5</accession>
<evidence type="ECO:0000256" key="6">
    <source>
        <dbReference type="SAM" id="Phobius"/>
    </source>
</evidence>
<dbReference type="Pfam" id="PF13567">
    <property type="entry name" value="DUF4131"/>
    <property type="match status" value="1"/>
</dbReference>
<dbReference type="NCBIfam" id="TIGR00361">
    <property type="entry name" value="ComEC_Rec2"/>
    <property type="match status" value="1"/>
</dbReference>
<protein>
    <recommendedName>
        <fullName evidence="7">Metallo-beta-lactamase domain-containing protein</fullName>
    </recommendedName>
</protein>
<dbReference type="InterPro" id="IPR052159">
    <property type="entry name" value="Competence_DNA_uptake"/>
</dbReference>
<name>A0A6S7AZL5_9BURK</name>
<evidence type="ECO:0000313" key="9">
    <source>
        <dbReference type="Proteomes" id="UP000494115"/>
    </source>
</evidence>
<dbReference type="SUPFAM" id="SSF56281">
    <property type="entry name" value="Metallo-hydrolase/oxidoreductase"/>
    <property type="match status" value="1"/>
</dbReference>